<dbReference type="Proteomes" id="UP000000496">
    <property type="component" value="Chromosome gsn.131"/>
</dbReference>
<dbReference type="GO" id="GO:0016682">
    <property type="term" value="F:oxidoreductase activity, acting on diphenols and related substances as donors, oxygen as acceptor"/>
    <property type="evidence" value="ECO:0007669"/>
    <property type="project" value="TreeGrafter"/>
</dbReference>
<dbReference type="GO" id="GO:0046872">
    <property type="term" value="F:metal ion binding"/>
    <property type="evidence" value="ECO:0007669"/>
    <property type="project" value="UniProtKB-UniRule"/>
</dbReference>
<reference key="1">
    <citation type="journal article" date="2011" name="Mol. Biol. Evol.">
        <title>Unity in variety -- the pan-genome of the Chlamydiae.</title>
        <authorList>
            <person name="Collingro A."/>
            <person name="Tischler P."/>
            <person name="Weinmaier T."/>
            <person name="Penz T."/>
            <person name="Heinz E."/>
            <person name="Brunham R.C."/>
            <person name="Read T.D."/>
            <person name="Bavoil P.M."/>
            <person name="Sachse K."/>
            <person name="Kahane S."/>
            <person name="Friedman M.G."/>
            <person name="Rattei T."/>
            <person name="Myers G.S.A."/>
            <person name="Horn M."/>
        </authorList>
    </citation>
    <scope>NUCLEOTIDE SEQUENCE</scope>
    <source>
        <strain>Z</strain>
    </source>
</reference>
<keyword evidence="8 13" id="KW-0479">Metal-binding</keyword>
<dbReference type="EC" id="1.10.3.-" evidence="14"/>
<comment type="similarity">
    <text evidence="2 13">Belongs to the cytochrome ubiquinol oxidase subunit 1 family.</text>
</comment>
<keyword evidence="15" id="KW-1185">Reference proteome</keyword>
<dbReference type="GO" id="GO:0020037">
    <property type="term" value="F:heme binding"/>
    <property type="evidence" value="ECO:0007669"/>
    <property type="project" value="TreeGrafter"/>
</dbReference>
<evidence type="ECO:0000256" key="1">
    <source>
        <dbReference type="ARBA" id="ARBA00004429"/>
    </source>
</evidence>
<evidence type="ECO:0000313" key="15">
    <source>
        <dbReference type="Proteomes" id="UP000000496"/>
    </source>
</evidence>
<sequence length="457" mass="51735">MDVVLLSRIQFGLNVAFHYLYPPLSIGLGLMLVIMEGMYIKTKKACYRDMTKFWVKIFALTFALGVATGIVQVFGFGNNWARYSRYVGDVFGSALAAEGIFAFFLEAGFIGLMLFGWERVSAKVHYFSTICTALGAHFSAIWIIVANSWMQTPAGYAIEGEGAEAHAVMTNFWEMVFNPSFLDRLTHVIIGAWLTGAFMVISVCSYYFLKKRHTEFAYRGMKLGLVMASILVILQFISADSTARGVAKNQPEKLAAIEGVYKTQPHTAMNLIGYVDSKTQEVHALQVPGLLSFLTYRNFETPVPGLDQFPEEDWPPVSSVFQFYHMMIYAWGAMFLATVLGLILWKRKTFEKSKWINRFLVLSILFPYVGNQAGWFTAEMGRQPWIVYHLLRTTQGVSKSIHAGQVFGSITMFVCIYILLFSLFCFLLNRKIKHGPIEEPAKEPDDIIYRDPYQSPT</sequence>
<keyword evidence="3 13" id="KW-0813">Transport</keyword>
<dbReference type="PANTHER" id="PTHR30365">
    <property type="entry name" value="CYTOCHROME D UBIQUINOL OXIDASE"/>
    <property type="match status" value="1"/>
</dbReference>
<dbReference type="eggNOG" id="COG1271">
    <property type="taxonomic scope" value="Bacteria"/>
</dbReference>
<reference evidence="14 15" key="2">
    <citation type="journal article" date="2011" name="Mol. Biol. Evol.">
        <title>Unity in variety--the pan-genome of the Chlamydiae.</title>
        <authorList>
            <person name="Collingro A."/>
            <person name="Tischler P."/>
            <person name="Weinmaier T."/>
            <person name="Penz T."/>
            <person name="Heinz E."/>
            <person name="Brunham R.C."/>
            <person name="Read T.D."/>
            <person name="Bavoil P.M."/>
            <person name="Sachse K."/>
            <person name="Kahane S."/>
            <person name="Friedman M.G."/>
            <person name="Rattei T."/>
            <person name="Myers G.S."/>
            <person name="Horn M."/>
        </authorList>
    </citation>
    <scope>NUCLEOTIDE SEQUENCE [LARGE SCALE GENOMIC DNA]</scope>
    <source>
        <strain evidence="15">ATCC VR-1471 / Z</strain>
    </source>
</reference>
<evidence type="ECO:0000313" key="14">
    <source>
        <dbReference type="EMBL" id="CCB88757.1"/>
    </source>
</evidence>
<protein>
    <submittedName>
        <fullName evidence="14">Cytochrome d ubiquinol oxidase subunit 1</fullName>
        <ecNumber evidence="14">1.10.3.-</ecNumber>
    </submittedName>
</protein>
<evidence type="ECO:0000256" key="8">
    <source>
        <dbReference type="ARBA" id="ARBA00022723"/>
    </source>
</evidence>
<dbReference type="OrthoDB" id="9807042at2"/>
<keyword evidence="14" id="KW-0560">Oxidoreductase</keyword>
<evidence type="ECO:0000256" key="5">
    <source>
        <dbReference type="ARBA" id="ARBA00022519"/>
    </source>
</evidence>
<dbReference type="GO" id="GO:0005886">
    <property type="term" value="C:plasma membrane"/>
    <property type="evidence" value="ECO:0007669"/>
    <property type="project" value="UniProtKB-SubCell"/>
</dbReference>
<feature type="transmembrane region" description="Helical" evidence="13">
    <location>
        <begin position="94"/>
        <end position="117"/>
    </location>
</feature>
<dbReference type="InterPro" id="IPR002585">
    <property type="entry name" value="Cyt-d_ubiquinol_oxidase_su_1"/>
</dbReference>
<feature type="transmembrane region" description="Helical" evidence="13">
    <location>
        <begin position="406"/>
        <end position="428"/>
    </location>
</feature>
<proteinExistence type="inferred from homology"/>
<evidence type="ECO:0000256" key="9">
    <source>
        <dbReference type="ARBA" id="ARBA00022982"/>
    </source>
</evidence>
<dbReference type="STRING" id="331113.SNE_A08800"/>
<dbReference type="GO" id="GO:0070069">
    <property type="term" value="C:cytochrome complex"/>
    <property type="evidence" value="ECO:0007669"/>
    <property type="project" value="UniProtKB-UniRule"/>
</dbReference>
<dbReference type="GO" id="GO:0009055">
    <property type="term" value="F:electron transfer activity"/>
    <property type="evidence" value="ECO:0007669"/>
    <property type="project" value="UniProtKB-UniRule"/>
</dbReference>
<evidence type="ECO:0000256" key="6">
    <source>
        <dbReference type="ARBA" id="ARBA00022617"/>
    </source>
</evidence>
<feature type="transmembrane region" description="Helical" evidence="13">
    <location>
        <begin position="357"/>
        <end position="378"/>
    </location>
</feature>
<keyword evidence="4 13" id="KW-1003">Cell membrane</keyword>
<evidence type="ECO:0000256" key="13">
    <source>
        <dbReference type="PIRNR" id="PIRNR006446"/>
    </source>
</evidence>
<evidence type="ECO:0000256" key="7">
    <source>
        <dbReference type="ARBA" id="ARBA00022692"/>
    </source>
</evidence>
<evidence type="ECO:0000256" key="11">
    <source>
        <dbReference type="ARBA" id="ARBA00023004"/>
    </source>
</evidence>
<evidence type="ECO:0000256" key="4">
    <source>
        <dbReference type="ARBA" id="ARBA00022475"/>
    </source>
</evidence>
<dbReference type="RefSeq" id="WP_013943224.1">
    <property type="nucleotide sequence ID" value="NC_015713.1"/>
</dbReference>
<dbReference type="HOGENOM" id="CLU_030555_3_1_0"/>
<dbReference type="AlphaFoldDB" id="F8L7M4"/>
<feature type="transmembrane region" description="Helical" evidence="13">
    <location>
        <begin position="20"/>
        <end position="41"/>
    </location>
</feature>
<dbReference type="GO" id="GO:0019646">
    <property type="term" value="P:aerobic electron transport chain"/>
    <property type="evidence" value="ECO:0007669"/>
    <property type="project" value="InterPro"/>
</dbReference>
<feature type="transmembrane region" description="Helical" evidence="13">
    <location>
        <begin position="124"/>
        <end position="145"/>
    </location>
</feature>
<dbReference type="PIRSF" id="PIRSF006446">
    <property type="entry name" value="Cyt_quinol_oxidase_1"/>
    <property type="match status" value="1"/>
</dbReference>
<keyword evidence="5" id="KW-0997">Cell inner membrane</keyword>
<dbReference type="PANTHER" id="PTHR30365:SF0">
    <property type="entry name" value="CYTOCHROME BD-I UBIQUINOL OXIDASE SUBUNIT 1"/>
    <property type="match status" value="1"/>
</dbReference>
<evidence type="ECO:0000256" key="3">
    <source>
        <dbReference type="ARBA" id="ARBA00022448"/>
    </source>
</evidence>
<feature type="transmembrane region" description="Helical" evidence="13">
    <location>
        <begin position="221"/>
        <end position="239"/>
    </location>
</feature>
<comment type="subcellular location">
    <subcellularLocation>
        <location evidence="1">Cell inner membrane</location>
        <topology evidence="1">Multi-pass membrane protein</topology>
    </subcellularLocation>
</comment>
<keyword evidence="11 13" id="KW-0408">Iron</keyword>
<gene>
    <name evidence="14" type="primary">cydA</name>
    <name evidence="14" type="ordered locus">SNE_A08800</name>
</gene>
<dbReference type="EMBL" id="FR872582">
    <property type="protein sequence ID" value="CCB88757.1"/>
    <property type="molecule type" value="Genomic_DNA"/>
</dbReference>
<keyword evidence="12 13" id="KW-0472">Membrane</keyword>
<evidence type="ECO:0000256" key="2">
    <source>
        <dbReference type="ARBA" id="ARBA00009819"/>
    </source>
</evidence>
<feature type="transmembrane region" description="Helical" evidence="13">
    <location>
        <begin position="323"/>
        <end position="345"/>
    </location>
</feature>
<dbReference type="Pfam" id="PF01654">
    <property type="entry name" value="Cyt_bd_oxida_I"/>
    <property type="match status" value="1"/>
</dbReference>
<keyword evidence="7 13" id="KW-0812">Transmembrane</keyword>
<evidence type="ECO:0000256" key="12">
    <source>
        <dbReference type="ARBA" id="ARBA00023136"/>
    </source>
</evidence>
<keyword evidence="9 13" id="KW-0249">Electron transport</keyword>
<dbReference type="KEGG" id="sng:SNE_A08800"/>
<organism evidence="14 15">
    <name type="scientific">Simkania negevensis (strain ATCC VR-1471 / DSM 27360 / Z)</name>
    <dbReference type="NCBI Taxonomy" id="331113"/>
    <lineage>
        <taxon>Bacteria</taxon>
        <taxon>Pseudomonadati</taxon>
        <taxon>Chlamydiota</taxon>
        <taxon>Chlamydiia</taxon>
        <taxon>Parachlamydiales</taxon>
        <taxon>Simkaniaceae</taxon>
        <taxon>Simkania</taxon>
    </lineage>
</organism>
<accession>F8L7M4</accession>
<evidence type="ECO:0000256" key="10">
    <source>
        <dbReference type="ARBA" id="ARBA00022989"/>
    </source>
</evidence>
<name>F8L7M4_SIMNZ</name>
<feature type="transmembrane region" description="Helical" evidence="13">
    <location>
        <begin position="53"/>
        <end position="74"/>
    </location>
</feature>
<keyword evidence="6 13" id="KW-0349">Heme</keyword>
<feature type="transmembrane region" description="Helical" evidence="13">
    <location>
        <begin position="185"/>
        <end position="209"/>
    </location>
</feature>
<keyword evidence="10 13" id="KW-1133">Transmembrane helix</keyword>